<reference evidence="1" key="1">
    <citation type="journal article" date="2021" name="Proc. Natl. Acad. Sci. U.S.A.">
        <title>A Catalog of Tens of Thousands of Viruses from Human Metagenomes Reveals Hidden Associations with Chronic Diseases.</title>
        <authorList>
            <person name="Tisza M.J."/>
            <person name="Buck C.B."/>
        </authorList>
    </citation>
    <scope>NUCLEOTIDE SEQUENCE</scope>
    <source>
        <strain evidence="1">Ct3o911</strain>
    </source>
</reference>
<name>A0A8S5LJI5_9CAUD</name>
<dbReference type="EMBL" id="BK015861">
    <property type="protein sequence ID" value="DAD70182.1"/>
    <property type="molecule type" value="Genomic_DNA"/>
</dbReference>
<proteinExistence type="predicted"/>
<protein>
    <submittedName>
        <fullName evidence="1">Uncharacterized protein</fullName>
    </submittedName>
</protein>
<accession>A0A8S5LJI5</accession>
<sequence>MPGIIFLKETCFFMITVTKAEAKMIRKMFPKAHMSKTVHHIMVDEVKDILNVLPNNVDAQAALAEMERDEKRRTARTFDGEVSA</sequence>
<evidence type="ECO:0000313" key="1">
    <source>
        <dbReference type="EMBL" id="DAD70182.1"/>
    </source>
</evidence>
<organism evidence="1">
    <name type="scientific">Siphoviridae sp. ct3o911</name>
    <dbReference type="NCBI Taxonomy" id="2827560"/>
    <lineage>
        <taxon>Viruses</taxon>
        <taxon>Duplodnaviria</taxon>
        <taxon>Heunggongvirae</taxon>
        <taxon>Uroviricota</taxon>
        <taxon>Caudoviricetes</taxon>
    </lineage>
</organism>